<dbReference type="InterPro" id="IPR025238">
    <property type="entry name" value="DUF4184"/>
</dbReference>
<accession>A0A3R7EZJ2</accession>
<reference evidence="3 4" key="1">
    <citation type="journal article" date="2014" name="Genome Announc.">
        <title>Draft Genome Sequence of Streptomyces fradiae ATCC 19609, a Strain Highly Sensitive to Antibiotics.</title>
        <authorList>
            <person name="Bekker O.B."/>
            <person name="Klimina K.M."/>
            <person name="Vatlin A.A."/>
            <person name="Zakharevich N.V."/>
            <person name="Kasianov A.S."/>
            <person name="Danilenko V.N."/>
        </authorList>
    </citation>
    <scope>NUCLEOTIDE SEQUENCE [LARGE SCALE GENOMIC DNA]</scope>
    <source>
        <strain evidence="3 4">ATCC 19609</strain>
    </source>
</reference>
<dbReference type="Pfam" id="PF13803">
    <property type="entry name" value="DUF4184"/>
    <property type="match status" value="1"/>
</dbReference>
<dbReference type="RefSeq" id="WP_050363489.1">
    <property type="nucleotide sequence ID" value="NZ_JBFACB010000001.1"/>
</dbReference>
<keyword evidence="2" id="KW-0472">Membrane</keyword>
<dbReference type="EMBL" id="JNAD02000001">
    <property type="protein sequence ID" value="RKM99266.1"/>
    <property type="molecule type" value="Genomic_DNA"/>
</dbReference>
<feature type="region of interest" description="Disordered" evidence="1">
    <location>
        <begin position="269"/>
        <end position="312"/>
    </location>
</feature>
<sequence length="312" mass="32380">MPFTLSHAAAVLPLIRRTGRARGPLVASALVAGSFAPDLTYFADSVLPGAMAFGEVTHSPLGVLTVDVLLGALLAGCWLVLRDPLVGLVPPAWRGRVYGLVRGRPWRGRPVLPQALWFWVSAALGATTHVVWDAFTHADRWGVRLLPVLGEMTAGFPLYYYAQYGSSALALAGTAAFLVSAVRRSPDVALPVSVPRPGVSGRLVVVVLLGLCASAGAVHRCLRMNAATGWDYNLVNYTPAAMFGAGAGLAAGLVVYAGAVRTRRWWRPAGEQQRTGAVDGPREAAAVPAGTAAGVTSDAGGTAGGTGPGRPR</sequence>
<dbReference type="OrthoDB" id="8481923at2"/>
<feature type="transmembrane region" description="Helical" evidence="2">
    <location>
        <begin position="63"/>
        <end position="81"/>
    </location>
</feature>
<feature type="transmembrane region" description="Helical" evidence="2">
    <location>
        <begin position="240"/>
        <end position="259"/>
    </location>
</feature>
<feature type="transmembrane region" description="Helical" evidence="2">
    <location>
        <begin position="116"/>
        <end position="138"/>
    </location>
</feature>
<gene>
    <name evidence="3" type="ORF">SFRA_003505</name>
</gene>
<feature type="compositionally biased region" description="Low complexity" evidence="1">
    <location>
        <begin position="284"/>
        <end position="300"/>
    </location>
</feature>
<dbReference type="AlphaFoldDB" id="A0A3R7EZJ2"/>
<proteinExistence type="predicted"/>
<feature type="transmembrane region" description="Helical" evidence="2">
    <location>
        <begin position="25"/>
        <end position="43"/>
    </location>
</feature>
<protein>
    <submittedName>
        <fullName evidence="3">DUF4184 family protein</fullName>
    </submittedName>
</protein>
<feature type="compositionally biased region" description="Gly residues" evidence="1">
    <location>
        <begin position="301"/>
        <end position="312"/>
    </location>
</feature>
<keyword evidence="4" id="KW-1185">Reference proteome</keyword>
<name>A0A3R7EZJ2_9ACTN</name>
<keyword evidence="2" id="KW-0812">Transmembrane</keyword>
<evidence type="ECO:0000313" key="4">
    <source>
        <dbReference type="Proteomes" id="UP000028058"/>
    </source>
</evidence>
<feature type="transmembrane region" description="Helical" evidence="2">
    <location>
        <begin position="203"/>
        <end position="220"/>
    </location>
</feature>
<evidence type="ECO:0000256" key="1">
    <source>
        <dbReference type="SAM" id="MobiDB-lite"/>
    </source>
</evidence>
<feature type="transmembrane region" description="Helical" evidence="2">
    <location>
        <begin position="158"/>
        <end position="182"/>
    </location>
</feature>
<dbReference type="Proteomes" id="UP000028058">
    <property type="component" value="Unassembled WGS sequence"/>
</dbReference>
<evidence type="ECO:0000313" key="3">
    <source>
        <dbReference type="EMBL" id="RKM99266.1"/>
    </source>
</evidence>
<comment type="caution">
    <text evidence="3">The sequence shown here is derived from an EMBL/GenBank/DDBJ whole genome shotgun (WGS) entry which is preliminary data.</text>
</comment>
<keyword evidence="2" id="KW-1133">Transmembrane helix</keyword>
<organism evidence="3 4">
    <name type="scientific">Streptomyces xinghaiensis</name>
    <dbReference type="NCBI Taxonomy" id="1038928"/>
    <lineage>
        <taxon>Bacteria</taxon>
        <taxon>Bacillati</taxon>
        <taxon>Actinomycetota</taxon>
        <taxon>Actinomycetes</taxon>
        <taxon>Kitasatosporales</taxon>
        <taxon>Streptomycetaceae</taxon>
        <taxon>Streptomyces</taxon>
    </lineage>
</organism>
<evidence type="ECO:0000256" key="2">
    <source>
        <dbReference type="SAM" id="Phobius"/>
    </source>
</evidence>